<proteinExistence type="predicted"/>
<keyword evidence="1" id="KW-1133">Transmembrane helix</keyword>
<evidence type="ECO:0000313" key="2">
    <source>
        <dbReference type="EMBL" id="OGK55503.1"/>
    </source>
</evidence>
<reference evidence="2 3" key="1">
    <citation type="journal article" date="2016" name="Nat. Commun.">
        <title>Thousands of microbial genomes shed light on interconnected biogeochemical processes in an aquifer system.</title>
        <authorList>
            <person name="Anantharaman K."/>
            <person name="Brown C.T."/>
            <person name="Hug L.A."/>
            <person name="Sharon I."/>
            <person name="Castelle C.J."/>
            <person name="Probst A.J."/>
            <person name="Thomas B.C."/>
            <person name="Singh A."/>
            <person name="Wilkins M.J."/>
            <person name="Karaoz U."/>
            <person name="Brodie E.L."/>
            <person name="Williams K.H."/>
            <person name="Hubbard S.S."/>
            <person name="Banfield J.F."/>
        </authorList>
    </citation>
    <scope>NUCLEOTIDE SEQUENCE [LARGE SCALE GENOMIC DNA]</scope>
</reference>
<dbReference type="AlphaFoldDB" id="A0A1F7JIR4"/>
<feature type="transmembrane region" description="Helical" evidence="1">
    <location>
        <begin position="12"/>
        <end position="31"/>
    </location>
</feature>
<keyword evidence="1" id="KW-0812">Transmembrane</keyword>
<accession>A0A1F7JIR4</accession>
<keyword evidence="1" id="KW-0472">Membrane</keyword>
<sequence length="183" mass="20665">MSSDQKSAQVVTLIIILIIAVSIIFGTYNLVRNSPKSSPHAQTRSDHQIFFPNIMIQSGSLKTRMLEENEFTISGKFIFLNALSSTLENWSLWLSLDSSGDTVISNVERGRFTDEASYPAPAKRNSPIPYLDSNEGLLLKNDNLLSNDFKLNAQVPVNICNVYLNYKSEYQQFTPFYQINLCN</sequence>
<gene>
    <name evidence="2" type="ORF">A3H78_05040</name>
</gene>
<name>A0A1F7JIR4_9BACT</name>
<organism evidence="2 3">
    <name type="scientific">Candidatus Roizmanbacteria bacterium RIFCSPLOWO2_02_FULL_36_11</name>
    <dbReference type="NCBI Taxonomy" id="1802071"/>
    <lineage>
        <taxon>Bacteria</taxon>
        <taxon>Candidatus Roizmaniibacteriota</taxon>
    </lineage>
</organism>
<protein>
    <submittedName>
        <fullName evidence="2">Uncharacterized protein</fullName>
    </submittedName>
</protein>
<comment type="caution">
    <text evidence="2">The sequence shown here is derived from an EMBL/GenBank/DDBJ whole genome shotgun (WGS) entry which is preliminary data.</text>
</comment>
<evidence type="ECO:0000256" key="1">
    <source>
        <dbReference type="SAM" id="Phobius"/>
    </source>
</evidence>
<dbReference type="EMBL" id="MGAV01000002">
    <property type="protein sequence ID" value="OGK55503.1"/>
    <property type="molecule type" value="Genomic_DNA"/>
</dbReference>
<dbReference type="Proteomes" id="UP000177418">
    <property type="component" value="Unassembled WGS sequence"/>
</dbReference>
<evidence type="ECO:0000313" key="3">
    <source>
        <dbReference type="Proteomes" id="UP000177418"/>
    </source>
</evidence>